<proteinExistence type="predicted"/>
<evidence type="ECO:0000313" key="1">
    <source>
        <dbReference type="EMBL" id="AYF00278.1"/>
    </source>
</evidence>
<evidence type="ECO:0000313" key="2">
    <source>
        <dbReference type="Proteomes" id="UP000272010"/>
    </source>
</evidence>
<reference evidence="2" key="1">
    <citation type="submission" date="2018-07" db="EMBL/GenBank/DDBJ databases">
        <title>Genome Structure of the Opportunistic Pathogen Paracoccus yeei (Alphaproteobacteria) and Identification of Putative Virulence Factors.</title>
        <authorList>
            <person name="Lasek R."/>
            <person name="Szuplewska M."/>
            <person name="Mitura M."/>
            <person name="Decewicz P."/>
            <person name="Chmielowska C."/>
            <person name="Pawlot A."/>
            <person name="Sentkowska D."/>
            <person name="Czarnecki J."/>
            <person name="Bartosik D."/>
        </authorList>
    </citation>
    <scope>NUCLEOTIDE SEQUENCE [LARGE SCALE GENOMIC DNA]</scope>
    <source>
        <strain evidence="2">CCUG 32053</strain>
    </source>
</reference>
<sequence>MPGGPRRNPRRMARVSIAATIPQIVAFHQKLAVSPLGAGGNCC</sequence>
<gene>
    <name evidence="1" type="ORF">PY32053_00601</name>
</gene>
<name>A0A386UIU3_9RHOB</name>
<protein>
    <submittedName>
        <fullName evidence="1">Uncharacterized protein</fullName>
    </submittedName>
</protein>
<organism evidence="1 2">
    <name type="scientific">Paracoccus yeei</name>
    <dbReference type="NCBI Taxonomy" id="147645"/>
    <lineage>
        <taxon>Bacteria</taxon>
        <taxon>Pseudomonadati</taxon>
        <taxon>Pseudomonadota</taxon>
        <taxon>Alphaproteobacteria</taxon>
        <taxon>Rhodobacterales</taxon>
        <taxon>Paracoccaceae</taxon>
        <taxon>Paracoccus</taxon>
    </lineage>
</organism>
<accession>A0A386UIU3</accession>
<dbReference type="Proteomes" id="UP000272010">
    <property type="component" value="Chromosome"/>
</dbReference>
<dbReference type="EMBL" id="CP031078">
    <property type="protein sequence ID" value="AYF00278.1"/>
    <property type="molecule type" value="Genomic_DNA"/>
</dbReference>
<dbReference type="AlphaFoldDB" id="A0A386UIU3"/>